<dbReference type="GO" id="GO:0009097">
    <property type="term" value="P:isoleucine biosynthetic process"/>
    <property type="evidence" value="ECO:0007669"/>
    <property type="project" value="TreeGrafter"/>
</dbReference>
<comment type="caution">
    <text evidence="5">The sequence shown here is derived from an EMBL/GenBank/DDBJ whole genome shotgun (WGS) entry which is preliminary data.</text>
</comment>
<dbReference type="SUPFAM" id="SSF53686">
    <property type="entry name" value="Tryptophan synthase beta subunit-like PLP-dependent enzymes"/>
    <property type="match status" value="1"/>
</dbReference>
<sequence length="414" mass="44432">MKQRELICSRCSVRQPFRYHNMKCVCGGTLLVDYDIEQIANTFSKTALPYRSPSMWRYHELLPVLDEANIVSLGEGGTPLLRMPAWERKLPLGQLYLKREEQNPTGSFKSRGFSAAVSLLKEAGVHKAAVPSNGNAAGALAAYAGRAGIEAYVFIPQDCPPLIVQECPLYGAHTFLVDGFIHDAGTIIEAGAAEQGWVNVGTLKEPGRVEGKKTMGLELAEQLGWTFPDVIIYPTGGGSGIIGMWKAYRELKALGWVSCDMPRFVCVQEVGCQPLVDGVSSPAADPSGTADTAAAAFKQPVAPNPTGMRVPAPPDLPLLLAIVRESGGTAVAVSKEEIAEATRQLGAQGISASPEGSATWAAMLRLCDSGWLRGQDRVVLFNTSHAMKYAQPGDAARSLPVLRSYTDFVQQQGQ</sequence>
<dbReference type="InterPro" id="IPR050147">
    <property type="entry name" value="Ser/Thr_Dehydratase"/>
</dbReference>
<evidence type="ECO:0000256" key="3">
    <source>
        <dbReference type="ARBA" id="ARBA00023239"/>
    </source>
</evidence>
<reference evidence="5 6" key="1">
    <citation type="submission" date="2018-12" db="EMBL/GenBank/DDBJ databases">
        <title>Bacillus ochoae sp. nov., Paenibacillus whitsoniae sp. nov., Paenibacillus spiritus sp. nov. Isolated from the Mars Exploration Rover during spacecraft assembly.</title>
        <authorList>
            <person name="Seuylemezian A."/>
            <person name="Vaishampayan P."/>
        </authorList>
    </citation>
    <scope>NUCLEOTIDE SEQUENCE [LARGE SCALE GENOMIC DNA]</scope>
    <source>
        <strain evidence="5 6">MER 54</strain>
    </source>
</reference>
<evidence type="ECO:0000256" key="1">
    <source>
        <dbReference type="ARBA" id="ARBA00001933"/>
    </source>
</evidence>
<evidence type="ECO:0000313" key="6">
    <source>
        <dbReference type="Proteomes" id="UP000276128"/>
    </source>
</evidence>
<dbReference type="GO" id="GO:0004794">
    <property type="term" value="F:threonine deaminase activity"/>
    <property type="evidence" value="ECO:0007669"/>
    <property type="project" value="TreeGrafter"/>
</dbReference>
<gene>
    <name evidence="5" type="ORF">EJQ19_10990</name>
</gene>
<dbReference type="Proteomes" id="UP000276128">
    <property type="component" value="Unassembled WGS sequence"/>
</dbReference>
<feature type="domain" description="Tryptophan synthase beta chain-like PALP" evidence="4">
    <location>
        <begin position="71"/>
        <end position="383"/>
    </location>
</feature>
<dbReference type="PANTHER" id="PTHR48078">
    <property type="entry name" value="THREONINE DEHYDRATASE, MITOCHONDRIAL-RELATED"/>
    <property type="match status" value="1"/>
</dbReference>
<accession>A0A430JFC8</accession>
<comment type="cofactor">
    <cofactor evidence="1">
        <name>pyridoxal 5'-phosphate</name>
        <dbReference type="ChEBI" id="CHEBI:597326"/>
    </cofactor>
</comment>
<dbReference type="InterPro" id="IPR036052">
    <property type="entry name" value="TrpB-like_PALP_sf"/>
</dbReference>
<organism evidence="5 6">
    <name type="scientific">Paenibacillus whitsoniae</name>
    <dbReference type="NCBI Taxonomy" id="2496558"/>
    <lineage>
        <taxon>Bacteria</taxon>
        <taxon>Bacillati</taxon>
        <taxon>Bacillota</taxon>
        <taxon>Bacilli</taxon>
        <taxon>Bacillales</taxon>
        <taxon>Paenibacillaceae</taxon>
        <taxon>Paenibacillus</taxon>
    </lineage>
</organism>
<keyword evidence="6" id="KW-1185">Reference proteome</keyword>
<dbReference type="OrthoDB" id="9778118at2"/>
<dbReference type="AlphaFoldDB" id="A0A430JFC8"/>
<evidence type="ECO:0000259" key="4">
    <source>
        <dbReference type="Pfam" id="PF00291"/>
    </source>
</evidence>
<evidence type="ECO:0000256" key="2">
    <source>
        <dbReference type="ARBA" id="ARBA00022898"/>
    </source>
</evidence>
<dbReference type="EMBL" id="RXHU01000027">
    <property type="protein sequence ID" value="RTE09762.1"/>
    <property type="molecule type" value="Genomic_DNA"/>
</dbReference>
<dbReference type="InterPro" id="IPR001926">
    <property type="entry name" value="TrpB-like_PALP"/>
</dbReference>
<keyword evidence="2" id="KW-0663">Pyridoxal phosphate</keyword>
<dbReference type="GO" id="GO:0003941">
    <property type="term" value="F:L-serine ammonia-lyase activity"/>
    <property type="evidence" value="ECO:0007669"/>
    <property type="project" value="TreeGrafter"/>
</dbReference>
<keyword evidence="3 5" id="KW-0456">Lyase</keyword>
<dbReference type="GO" id="GO:0006567">
    <property type="term" value="P:L-threonine catabolic process"/>
    <property type="evidence" value="ECO:0007669"/>
    <property type="project" value="TreeGrafter"/>
</dbReference>
<dbReference type="Gene3D" id="3.40.50.1100">
    <property type="match status" value="2"/>
</dbReference>
<dbReference type="PANTHER" id="PTHR48078:SF6">
    <property type="entry name" value="L-THREONINE DEHYDRATASE CATABOLIC TDCB"/>
    <property type="match status" value="1"/>
</dbReference>
<name>A0A430JFC8_9BACL</name>
<dbReference type="EC" id="4.2.3.1" evidence="5"/>
<protein>
    <submittedName>
        <fullName evidence="5">Threonine synthase</fullName>
        <ecNumber evidence="5">4.2.3.1</ecNumber>
    </submittedName>
</protein>
<proteinExistence type="predicted"/>
<evidence type="ECO:0000313" key="5">
    <source>
        <dbReference type="EMBL" id="RTE09762.1"/>
    </source>
</evidence>
<dbReference type="GO" id="GO:0004795">
    <property type="term" value="F:threonine synthase activity"/>
    <property type="evidence" value="ECO:0007669"/>
    <property type="project" value="UniProtKB-EC"/>
</dbReference>
<dbReference type="NCBIfam" id="NF006050">
    <property type="entry name" value="PRK08197.1"/>
    <property type="match status" value="1"/>
</dbReference>
<dbReference type="Pfam" id="PF00291">
    <property type="entry name" value="PALP"/>
    <property type="match status" value="1"/>
</dbReference>
<dbReference type="RefSeq" id="WP_126141257.1">
    <property type="nucleotide sequence ID" value="NZ_RXHU01000027.1"/>
</dbReference>
<dbReference type="GO" id="GO:0006565">
    <property type="term" value="P:L-serine catabolic process"/>
    <property type="evidence" value="ECO:0007669"/>
    <property type="project" value="TreeGrafter"/>
</dbReference>